<feature type="region of interest" description="Disordered" evidence="1">
    <location>
        <begin position="292"/>
        <end position="504"/>
    </location>
</feature>
<dbReference type="PaxDb" id="5141-EFNCRP00000005674"/>
<evidence type="ECO:0000313" key="3">
    <source>
        <dbReference type="Proteomes" id="UP000001805"/>
    </source>
</evidence>
<evidence type="ECO:0008006" key="4">
    <source>
        <dbReference type="Google" id="ProtNLM"/>
    </source>
</evidence>
<accession>Q7S528</accession>
<feature type="compositionally biased region" description="Low complexity" evidence="1">
    <location>
        <begin position="38"/>
        <end position="58"/>
    </location>
</feature>
<feature type="compositionally biased region" description="Basic and acidic residues" evidence="1">
    <location>
        <begin position="620"/>
        <end position="640"/>
    </location>
</feature>
<feature type="compositionally biased region" description="Basic and acidic residues" evidence="1">
    <location>
        <begin position="1066"/>
        <end position="1081"/>
    </location>
</feature>
<dbReference type="VEuPathDB" id="FungiDB:NCU05880"/>
<dbReference type="Proteomes" id="UP000001805">
    <property type="component" value="Chromosome 7, Linkage Group VII"/>
</dbReference>
<feature type="compositionally biased region" description="Acidic residues" evidence="1">
    <location>
        <begin position="357"/>
        <end position="367"/>
    </location>
</feature>
<dbReference type="GeneID" id="3876003"/>
<dbReference type="HOGENOM" id="CLU_264528_0_0_1"/>
<organism evidence="2 3">
    <name type="scientific">Neurospora crassa (strain ATCC 24698 / 74-OR23-1A / CBS 708.71 / DSM 1257 / FGSC 987)</name>
    <dbReference type="NCBI Taxonomy" id="367110"/>
    <lineage>
        <taxon>Eukaryota</taxon>
        <taxon>Fungi</taxon>
        <taxon>Dikarya</taxon>
        <taxon>Ascomycota</taxon>
        <taxon>Pezizomycotina</taxon>
        <taxon>Sordariomycetes</taxon>
        <taxon>Sordariomycetidae</taxon>
        <taxon>Sordariales</taxon>
        <taxon>Sordariaceae</taxon>
        <taxon>Neurospora</taxon>
    </lineage>
</organism>
<dbReference type="OrthoDB" id="10381656at2759"/>
<feature type="compositionally biased region" description="Basic residues" evidence="1">
    <location>
        <begin position="296"/>
        <end position="305"/>
    </location>
</feature>
<dbReference type="AlphaFoldDB" id="Q7S528"/>
<dbReference type="EMBL" id="CM002242">
    <property type="protein sequence ID" value="EAA30635.1"/>
    <property type="molecule type" value="Genomic_DNA"/>
</dbReference>
<feature type="region of interest" description="Disordered" evidence="1">
    <location>
        <begin position="804"/>
        <end position="844"/>
    </location>
</feature>
<keyword evidence="3" id="KW-1185">Reference proteome</keyword>
<feature type="compositionally biased region" description="Acidic residues" evidence="1">
    <location>
        <begin position="267"/>
        <end position="280"/>
    </location>
</feature>
<feature type="region of interest" description="Disordered" evidence="1">
    <location>
        <begin position="23"/>
        <end position="74"/>
    </location>
</feature>
<proteinExistence type="predicted"/>
<feature type="compositionally biased region" description="Low complexity" evidence="1">
    <location>
        <begin position="467"/>
        <end position="476"/>
    </location>
</feature>
<feature type="compositionally biased region" description="Pro residues" evidence="1">
    <location>
        <begin position="232"/>
        <end position="243"/>
    </location>
</feature>
<feature type="compositionally biased region" description="Polar residues" evidence="1">
    <location>
        <begin position="830"/>
        <end position="843"/>
    </location>
</feature>
<evidence type="ECO:0000256" key="1">
    <source>
        <dbReference type="SAM" id="MobiDB-lite"/>
    </source>
</evidence>
<feature type="compositionally biased region" description="Polar residues" evidence="1">
    <location>
        <begin position="209"/>
        <end position="222"/>
    </location>
</feature>
<feature type="region of interest" description="Disordered" evidence="1">
    <location>
        <begin position="528"/>
        <end position="553"/>
    </location>
</feature>
<dbReference type="KEGG" id="ncr:NCU05880"/>
<feature type="compositionally biased region" description="Low complexity" evidence="1">
    <location>
        <begin position="402"/>
        <end position="417"/>
    </location>
</feature>
<protein>
    <recommendedName>
        <fullName evidence="4">G protein gamma domain-containing protein</fullName>
    </recommendedName>
</protein>
<dbReference type="RefSeq" id="XP_959871.1">
    <property type="nucleotide sequence ID" value="XM_954778.1"/>
</dbReference>
<feature type="compositionally biased region" description="Polar residues" evidence="1">
    <location>
        <begin position="1161"/>
        <end position="1172"/>
    </location>
</feature>
<sequence>MGHGPPKPTTTCTTTHALNAALLTCSPSPSPSPSPKATTRTTASFTTMRSSSSTTTCTLPAEAPLVHPSSKQAATTRIQIRQDDMENKVDRTGTDLKTGSRARKSLPLVHFVDDDEVASDPPRSTNMEPTLNVFAVKIKKTAQTDKASNSKPAAVANKQRPKDPSYRPFKGTGEWSSESTDDDFDVGFVPGDLPVFRKVKGQQEHKQFSPVTGITRGTSSVSPPRPLTRQPTRPPPPPPPPPISNRLKRKRIDDPTYRPSKNSEGSISDDNDAEEDGESDEGIEALIRVVKDNNAKVKKVRRKVARERQQENVLKEEKGSHVVLKEIDDDEKRHSSMKKKTKNRKSVLDPSYKPPKDEEDDSEEYSDEYTSTDGWNRQRRSRVRAPEGGDGSEENHNDYNGNVSVNVNDNPENDVVPTTKQILPCQARPCLPPKFGRRKVNRLSKPPRIYDPSYKPGTTSSDDDSNGIDSSWSSSGEGKDRKKRRRTLYQSKNAPKKKNQTVSNLQQEVIRLMLEETKPKPAFAMPVTKKRKRPRLIRRNTSDRSFCPSDTPSDQYSDIWYSSEYSSELEVKNKKRKKGTNKKKDQWNVNRVATGLGLVTGRVLDLDRGRPIEASEEETRESVKPEKDESTNRKKMERGRNGTIDAIDGTYEPSTDSPSSDSDSEAIPDLDRSVTSMEISNLNENKKPELIFEPERKVTVPHVNSEGETPQIHTGHETLSNVRTAFYPLCHSRYTSWPPARGTVYCKPCFREQVIVRGLLIRRGISETLRLLKVLLGGGSDFGNELDEALEEILDGVVVTGQTSMTRVKDHDQGQDDEDEREERVQRGQNTRTKPMPSAQSSLAELPEDVRTLLVLRRLSDVVNTRSMPTVSTARPSGPDVSLETPASLHVPSDANAVSLDHCYQQQDPTGPSRYSSPFAPCPPLTLRGGTPNCAAISTGINASYFSLKPPSSKAIISLPGENPLDNAMNILHDALGISTWQARRLWDQYEGSGIWDLAQVDLLVEKSYAKFLNGHKATKELPWAEGKESSLEGGMGKAENLQAAMLGLEGLARLEEEIMTALAEKGGREEEKQGRTRQSDGGRIGITTGATRSIIVGAVTGRKQSHDDDCRLDWGHAPNPNQKCKLTKPIELFNPKNQEAQPVSPQRPREQPKVIPCHSCSRSSTVNHNSGATVRRNDYTEMGGRPWVRALQWTFDINESEAAKMTLNSLLDLISRSGKAAHVKSSGWEFVVYRPGDLDDAEIRIVFLDVEPGLDLHL</sequence>
<feature type="region of interest" description="Disordered" evidence="1">
    <location>
        <begin position="1138"/>
        <end position="1172"/>
    </location>
</feature>
<feature type="region of interest" description="Disordered" evidence="1">
    <location>
        <begin position="610"/>
        <end position="668"/>
    </location>
</feature>
<feature type="compositionally biased region" description="Basic residues" evidence="1">
    <location>
        <begin position="335"/>
        <end position="345"/>
    </location>
</feature>
<feature type="region of interest" description="Disordered" evidence="1">
    <location>
        <begin position="1066"/>
        <end position="1086"/>
    </location>
</feature>
<dbReference type="OMA" id="PCFREQV"/>
<evidence type="ECO:0000313" key="2">
    <source>
        <dbReference type="EMBL" id="EAA30635.1"/>
    </source>
</evidence>
<reference evidence="2 3" key="1">
    <citation type="journal article" date="2003" name="Nature">
        <title>The genome sequence of the filamentous fungus Neurospora crassa.</title>
        <authorList>
            <person name="Galagan J.E."/>
            <person name="Calvo S.E."/>
            <person name="Borkovich K.A."/>
            <person name="Selker E.U."/>
            <person name="Read N.D."/>
            <person name="Jaffe D."/>
            <person name="FitzHugh W."/>
            <person name="Ma L.J."/>
            <person name="Smirnov S."/>
            <person name="Purcell S."/>
            <person name="Rehman B."/>
            <person name="Elkins T."/>
            <person name="Engels R."/>
            <person name="Wang S."/>
            <person name="Nielsen C.B."/>
            <person name="Butler J."/>
            <person name="Endrizzi M."/>
            <person name="Qui D."/>
            <person name="Ianakiev P."/>
            <person name="Bell-Pedersen D."/>
            <person name="Nelson M.A."/>
            <person name="Werner-Washburne M."/>
            <person name="Selitrennikoff C.P."/>
            <person name="Kinsey J.A."/>
            <person name="Braun E.L."/>
            <person name="Zelter A."/>
            <person name="Schulte U."/>
            <person name="Kothe G.O."/>
            <person name="Jedd G."/>
            <person name="Mewes W."/>
            <person name="Staben C."/>
            <person name="Marcotte E."/>
            <person name="Greenberg D."/>
            <person name="Roy A."/>
            <person name="Foley K."/>
            <person name="Naylor J."/>
            <person name="Stange-Thomann N."/>
            <person name="Barrett R."/>
            <person name="Gnerre S."/>
            <person name="Kamal M."/>
            <person name="Kamvysselis M."/>
            <person name="Mauceli E."/>
            <person name="Bielke C."/>
            <person name="Rudd S."/>
            <person name="Frishman D."/>
            <person name="Krystofova S."/>
            <person name="Rasmussen C."/>
            <person name="Metzenberg R.L."/>
            <person name="Perkins D.D."/>
            <person name="Kroken S."/>
            <person name="Cogoni C."/>
            <person name="Macino G."/>
            <person name="Catcheside D."/>
            <person name="Li W."/>
            <person name="Pratt R.J."/>
            <person name="Osmani S.A."/>
            <person name="DeSouza C.P."/>
            <person name="Glass L."/>
            <person name="Orbach M.J."/>
            <person name="Berglund J.A."/>
            <person name="Voelker R."/>
            <person name="Yarden O."/>
            <person name="Plamann M."/>
            <person name="Seiler S."/>
            <person name="Dunlap J."/>
            <person name="Radford A."/>
            <person name="Aramayo R."/>
            <person name="Natvig D.O."/>
            <person name="Alex L.A."/>
            <person name="Mannhaupt G."/>
            <person name="Ebbole D.J."/>
            <person name="Freitag M."/>
            <person name="Paulsen I."/>
            <person name="Sachs M.S."/>
            <person name="Lander E.S."/>
            <person name="Nusbaum C."/>
            <person name="Birren B."/>
        </authorList>
    </citation>
    <scope>NUCLEOTIDE SEQUENCE [LARGE SCALE GENOMIC DNA]</scope>
    <source>
        <strain evidence="3">ATCC 24698 / 74-OR23-1A / CBS 708.71 / DSM 1257 / FGSC 987</strain>
    </source>
</reference>
<gene>
    <name evidence="2" type="ORF">NCU05880</name>
</gene>
<feature type="region of interest" description="Disordered" evidence="1">
    <location>
        <begin position="142"/>
        <end position="280"/>
    </location>
</feature>
<name>Q7S528_NEUCR</name>
<feature type="compositionally biased region" description="Basic residues" evidence="1">
    <location>
        <begin position="528"/>
        <end position="538"/>
    </location>
</feature>
<feature type="compositionally biased region" description="Basic and acidic residues" evidence="1">
    <location>
        <begin position="306"/>
        <end position="334"/>
    </location>
</feature>
<dbReference type="InParanoid" id="Q7S528"/>
<dbReference type="SMR" id="Q7S528"/>